<evidence type="ECO:0000256" key="1">
    <source>
        <dbReference type="SAM" id="MobiDB-lite"/>
    </source>
</evidence>
<dbReference type="Pfam" id="PF08487">
    <property type="entry name" value="VIT"/>
    <property type="match status" value="1"/>
</dbReference>
<dbReference type="Proteomes" id="UP001565368">
    <property type="component" value="Unassembled WGS sequence"/>
</dbReference>
<organism evidence="4 5">
    <name type="scientific">Vanrija albida</name>
    <dbReference type="NCBI Taxonomy" id="181172"/>
    <lineage>
        <taxon>Eukaryota</taxon>
        <taxon>Fungi</taxon>
        <taxon>Dikarya</taxon>
        <taxon>Basidiomycota</taxon>
        <taxon>Agaricomycotina</taxon>
        <taxon>Tremellomycetes</taxon>
        <taxon>Trichosporonales</taxon>
        <taxon>Trichosporonaceae</taxon>
        <taxon>Vanrija</taxon>
    </lineage>
</organism>
<dbReference type="PANTHER" id="PTHR45737:SF6">
    <property type="entry name" value="VON WILLEBRAND FACTOR A DOMAIN-CONTAINING PROTEIN 5A"/>
    <property type="match status" value="1"/>
</dbReference>
<dbReference type="InterPro" id="IPR002035">
    <property type="entry name" value="VWF_A"/>
</dbReference>
<dbReference type="SMART" id="SM00327">
    <property type="entry name" value="VWA"/>
    <property type="match status" value="1"/>
</dbReference>
<evidence type="ECO:0000259" key="3">
    <source>
        <dbReference type="PROSITE" id="PS51468"/>
    </source>
</evidence>
<name>A0ABR3Q7G9_9TREE</name>
<dbReference type="SUPFAM" id="SSF53300">
    <property type="entry name" value="vWA-like"/>
    <property type="match status" value="1"/>
</dbReference>
<evidence type="ECO:0000259" key="2">
    <source>
        <dbReference type="PROSITE" id="PS50234"/>
    </source>
</evidence>
<evidence type="ECO:0000313" key="5">
    <source>
        <dbReference type="Proteomes" id="UP001565368"/>
    </source>
</evidence>
<proteinExistence type="predicted"/>
<gene>
    <name evidence="4" type="ORF">Q8F55_004473</name>
</gene>
<dbReference type="PROSITE" id="PS50234">
    <property type="entry name" value="VWFA"/>
    <property type="match status" value="1"/>
</dbReference>
<dbReference type="Gene3D" id="3.40.50.410">
    <property type="entry name" value="von Willebrand factor, type A domain"/>
    <property type="match status" value="1"/>
</dbReference>
<dbReference type="SMART" id="SM00609">
    <property type="entry name" value="VIT"/>
    <property type="match status" value="1"/>
</dbReference>
<sequence>MSYLSFCGCYTVIRIDDPYVRYEKKYLPIVGVDSHTNILSTTARTTLTQTFQNTSDAALQEVQYTFPLYDGVTVVGFTFTVAGVTTHGVVKERDEAKAEYKAAVDRGETAGLFEQSLDAGDVFATSIGNVPANETVTVKIDYVGVLKHDAQVDGIRLTIPTAVAPRYGSSDSYSTPAKLADEPFKVTVDAEMADGSVIKSIQSPSHTLTVNIGTTSTAPDADPTFSKASATLSLNSTSLDTDFIVQVVATKLGEPSAVLETHPTIPNQRAIMASLVPKFELPAEAPELVFVCDRSGSMGGKIPDLKSALHVFLKSLPVGIKFNICSFGTRFDFLWDKSQTYSEKSLKAATQHVDTFDANYGGTEMYQPVEATFKQRYKDINLEVFLLTDGEIWDQERLFQLINDAVEKSKGAVRVFTLGIGSGASSALVEGAARAGRGFSQSVADNEKMDKKVIRMLKGALTPHINDYTLEIKYDKPEKAAYVKSESDDDDFEIVDKVGDLVIDDGASEKTVVGTARSTSPVKKVISLFNKDHKSDDTIKVDMNAVLPTIPVPKYLQTPNTIPPLFPFNRTTVYVLLSDTTPTRTPTSVILRATSDHGPLELEIPVTALDHKQETIHQLAARDAVHDLEEGRGWLTKATDSNGKLIKNKYPSRFDDLVKREAVRLGVTYQVGGKWCSFVAIQDSTDGTKAHEVGEAIQAHNDTLHGVPVLKGKAKSSWDFGAPRKAASRRMRTGAAAPPPRAAAPLRFAMAAPGSPARSPARQAAAPASRLGSSGYSPTSAGLFGSATAAPGFAPGFGGFGGGGAPPPPPPSGGLFGAAPAPPPLGGLFGSKPAFGSAAPSANAFDAAAPTIERGYESKLAPLAPPECAMDPALMAQYEKELLEAAAAPAYSPAAAADESAAVVETVVEKEVALPTDILGALIKLQTFEGNWSWGATLGRILGVSASEVGSQAAKVDAKYGGFGSIPTTAATIAYFKKKLADDHEVWELVVEKAEAWLASQTGAAAATALVTELQALF</sequence>
<feature type="domain" description="VWFA" evidence="2">
    <location>
        <begin position="287"/>
        <end position="457"/>
    </location>
</feature>
<accession>A0ABR3Q7G9</accession>
<dbReference type="InterPro" id="IPR013694">
    <property type="entry name" value="VIT"/>
</dbReference>
<evidence type="ECO:0000313" key="4">
    <source>
        <dbReference type="EMBL" id="KAL1410462.1"/>
    </source>
</evidence>
<reference evidence="4 5" key="1">
    <citation type="submission" date="2023-08" db="EMBL/GenBank/DDBJ databases">
        <title>Annotated Genome Sequence of Vanrija albida AlHP1.</title>
        <authorList>
            <person name="Herzog R."/>
        </authorList>
    </citation>
    <scope>NUCLEOTIDE SEQUENCE [LARGE SCALE GENOMIC DNA]</scope>
    <source>
        <strain evidence="4 5">AlHP1</strain>
    </source>
</reference>
<dbReference type="RefSeq" id="XP_069210406.1">
    <property type="nucleotide sequence ID" value="XM_069352988.1"/>
</dbReference>
<feature type="region of interest" description="Disordered" evidence="1">
    <location>
        <begin position="798"/>
        <end position="820"/>
    </location>
</feature>
<feature type="region of interest" description="Disordered" evidence="1">
    <location>
        <begin position="719"/>
        <end position="772"/>
    </location>
</feature>
<evidence type="ECO:0008006" key="6">
    <source>
        <dbReference type="Google" id="ProtNLM"/>
    </source>
</evidence>
<dbReference type="InterPro" id="IPR036465">
    <property type="entry name" value="vWFA_dom_sf"/>
</dbReference>
<feature type="domain" description="VIT" evidence="3">
    <location>
        <begin position="13"/>
        <end position="144"/>
    </location>
</feature>
<feature type="compositionally biased region" description="Low complexity" evidence="1">
    <location>
        <begin position="743"/>
        <end position="770"/>
    </location>
</feature>
<dbReference type="PANTHER" id="PTHR45737">
    <property type="entry name" value="VON WILLEBRAND FACTOR A DOMAIN-CONTAINING PROTEIN 5A"/>
    <property type="match status" value="1"/>
</dbReference>
<dbReference type="EMBL" id="JBBXJM010000003">
    <property type="protein sequence ID" value="KAL1410462.1"/>
    <property type="molecule type" value="Genomic_DNA"/>
</dbReference>
<keyword evidence="5" id="KW-1185">Reference proteome</keyword>
<dbReference type="GeneID" id="95985516"/>
<comment type="caution">
    <text evidence="4">The sequence shown here is derived from an EMBL/GenBank/DDBJ whole genome shotgun (WGS) entry which is preliminary data.</text>
</comment>
<protein>
    <recommendedName>
        <fullName evidence="6">VIT domain-containing protein</fullName>
    </recommendedName>
</protein>
<dbReference type="Pfam" id="PF13768">
    <property type="entry name" value="VWA_3"/>
    <property type="match status" value="1"/>
</dbReference>
<dbReference type="PROSITE" id="PS51468">
    <property type="entry name" value="VIT"/>
    <property type="match status" value="1"/>
</dbReference>